<accession>A0A3Q2EH68</accession>
<reference evidence="3" key="2">
    <citation type="submission" date="2025-09" db="UniProtKB">
        <authorList>
            <consortium name="Ensembl"/>
        </authorList>
    </citation>
    <scope>IDENTIFICATION</scope>
</reference>
<keyword evidence="2" id="KW-0472">Membrane</keyword>
<protein>
    <submittedName>
        <fullName evidence="3">Uncharacterized protein</fullName>
    </submittedName>
</protein>
<keyword evidence="2" id="KW-1133">Transmembrane helix</keyword>
<dbReference type="Proteomes" id="UP000265020">
    <property type="component" value="Unassembled WGS sequence"/>
</dbReference>
<comment type="similarity">
    <text evidence="1">Belongs to the C19orf12 family.</text>
</comment>
<reference evidence="3" key="1">
    <citation type="submission" date="2025-08" db="UniProtKB">
        <authorList>
            <consortium name="Ensembl"/>
        </authorList>
    </citation>
    <scope>IDENTIFICATION</scope>
</reference>
<evidence type="ECO:0000256" key="2">
    <source>
        <dbReference type="SAM" id="Phobius"/>
    </source>
</evidence>
<evidence type="ECO:0000313" key="3">
    <source>
        <dbReference type="Ensembl" id="ENSCVAP00000031662.1"/>
    </source>
</evidence>
<dbReference type="Ensembl" id="ENSCVAT00000026722.1">
    <property type="protein sequence ID" value="ENSCVAP00000031662.1"/>
    <property type="gene ID" value="ENSCVAG00000021088.1"/>
</dbReference>
<keyword evidence="2" id="KW-0812">Transmembrane</keyword>
<dbReference type="GeneTree" id="ENSGT00940000179509"/>
<name>A0A3Q2EH68_CYPVA</name>
<feature type="transmembrane region" description="Helical" evidence="2">
    <location>
        <begin position="79"/>
        <end position="101"/>
    </location>
</feature>
<keyword evidence="4" id="KW-1185">Reference proteome</keyword>
<evidence type="ECO:0000313" key="4">
    <source>
        <dbReference type="Proteomes" id="UP000265020"/>
    </source>
</evidence>
<sequence>MQTGNVSLFRRNSHFSCYHKKVFLLRGVVGGLLGWKNSKSFRPLHKILGDLSWKQKKKLFVRIMKNVLRSLTWKNKEHLVTIVKASTMLVEMVLCILVSFITVEFGYKVYYVEKVEYTVPVVF</sequence>
<organism evidence="3 4">
    <name type="scientific">Cyprinodon variegatus</name>
    <name type="common">Sheepshead minnow</name>
    <dbReference type="NCBI Taxonomy" id="28743"/>
    <lineage>
        <taxon>Eukaryota</taxon>
        <taxon>Metazoa</taxon>
        <taxon>Chordata</taxon>
        <taxon>Craniata</taxon>
        <taxon>Vertebrata</taxon>
        <taxon>Euteleostomi</taxon>
        <taxon>Actinopterygii</taxon>
        <taxon>Neopterygii</taxon>
        <taxon>Teleostei</taxon>
        <taxon>Neoteleostei</taxon>
        <taxon>Acanthomorphata</taxon>
        <taxon>Ovalentaria</taxon>
        <taxon>Atherinomorphae</taxon>
        <taxon>Cyprinodontiformes</taxon>
        <taxon>Cyprinodontidae</taxon>
        <taxon>Cyprinodon</taxon>
    </lineage>
</organism>
<dbReference type="InterPro" id="IPR033369">
    <property type="entry name" value="C19orf12"/>
</dbReference>
<dbReference type="PANTHER" id="PTHR31493:SF1">
    <property type="entry name" value="PROTEIN C19ORF12"/>
    <property type="match status" value="1"/>
</dbReference>
<dbReference type="AlphaFoldDB" id="A0A3Q2EH68"/>
<proteinExistence type="inferred from homology"/>
<evidence type="ECO:0000256" key="1">
    <source>
        <dbReference type="ARBA" id="ARBA00029457"/>
    </source>
</evidence>
<dbReference type="PANTHER" id="PTHR31493">
    <property type="entry name" value="NAZO FAMILY MEMBER"/>
    <property type="match status" value="1"/>
</dbReference>